<evidence type="ECO:0000256" key="1">
    <source>
        <dbReference type="ARBA" id="ARBA00001946"/>
    </source>
</evidence>
<evidence type="ECO:0000256" key="2">
    <source>
        <dbReference type="ARBA" id="ARBA00008142"/>
    </source>
</evidence>
<dbReference type="EMBL" id="CP002987">
    <property type="protein sequence ID" value="AFA48294.1"/>
    <property type="molecule type" value="Genomic_DNA"/>
</dbReference>
<evidence type="ECO:0000256" key="5">
    <source>
        <dbReference type="ARBA" id="ARBA00022777"/>
    </source>
</evidence>
<dbReference type="InterPro" id="IPR001564">
    <property type="entry name" value="Nucleoside_diP_kinase"/>
</dbReference>
<evidence type="ECO:0000256" key="4">
    <source>
        <dbReference type="ARBA" id="ARBA00022679"/>
    </source>
</evidence>
<dbReference type="KEGG" id="awo:Awo_c15120"/>
<dbReference type="GO" id="GO:0006241">
    <property type="term" value="P:CTP biosynthetic process"/>
    <property type="evidence" value="ECO:0007669"/>
    <property type="project" value="InterPro"/>
</dbReference>
<dbReference type="eggNOG" id="COG0105">
    <property type="taxonomic scope" value="Bacteria"/>
</dbReference>
<dbReference type="PRINTS" id="PR01243">
    <property type="entry name" value="NUCDPKINASE"/>
</dbReference>
<feature type="domain" description="Nucleoside diphosphate kinase-like" evidence="9">
    <location>
        <begin position="2"/>
        <end position="154"/>
    </location>
</feature>
<organism evidence="10 11">
    <name type="scientific">Acetobacterium woodii (strain ATCC 29683 / DSM 1030 / JCM 2381 / KCTC 1655 / WB1)</name>
    <dbReference type="NCBI Taxonomy" id="931626"/>
    <lineage>
        <taxon>Bacteria</taxon>
        <taxon>Bacillati</taxon>
        <taxon>Bacillota</taxon>
        <taxon>Clostridia</taxon>
        <taxon>Eubacteriales</taxon>
        <taxon>Eubacteriaceae</taxon>
        <taxon>Acetobacterium</taxon>
    </lineage>
</organism>
<dbReference type="GO" id="GO:0006228">
    <property type="term" value="P:UTP biosynthetic process"/>
    <property type="evidence" value="ECO:0007669"/>
    <property type="project" value="InterPro"/>
</dbReference>
<dbReference type="InterPro" id="IPR036850">
    <property type="entry name" value="NDK-like_dom_sf"/>
</dbReference>
<comment type="caution">
    <text evidence="7">Lacks conserved residue(s) required for the propagation of feature annotation.</text>
</comment>
<dbReference type="EC" id="2.7.4.6" evidence="3"/>
<dbReference type="PROSITE" id="PS51374">
    <property type="entry name" value="NDPK_LIKE"/>
    <property type="match status" value="1"/>
</dbReference>
<dbReference type="InterPro" id="IPR034907">
    <property type="entry name" value="NDK-like_dom"/>
</dbReference>
<dbReference type="SMART" id="SM00562">
    <property type="entry name" value="NDK"/>
    <property type="match status" value="1"/>
</dbReference>
<protein>
    <recommendedName>
        <fullName evidence="3">nucleoside-diphosphate kinase</fullName>
        <ecNumber evidence="3">2.7.4.6</ecNumber>
    </recommendedName>
</protein>
<evidence type="ECO:0000259" key="9">
    <source>
        <dbReference type="SMART" id="SM00562"/>
    </source>
</evidence>
<dbReference type="OrthoDB" id="9801161at2"/>
<dbReference type="SUPFAM" id="SSF54919">
    <property type="entry name" value="Nucleoside diphosphate kinase, NDK"/>
    <property type="match status" value="1"/>
</dbReference>
<evidence type="ECO:0000256" key="6">
    <source>
        <dbReference type="ARBA" id="ARBA00023080"/>
    </source>
</evidence>
<comment type="cofactor">
    <cofactor evidence="1">
        <name>Mg(2+)</name>
        <dbReference type="ChEBI" id="CHEBI:18420"/>
    </cofactor>
</comment>
<dbReference type="PANTHER" id="PTHR11349">
    <property type="entry name" value="NUCLEOSIDE DIPHOSPHATE KINASE"/>
    <property type="match status" value="1"/>
</dbReference>
<gene>
    <name evidence="10" type="primary">ndk</name>
    <name evidence="10" type="ordered locus">Awo_c15120</name>
</gene>
<keyword evidence="4 10" id="KW-0808">Transferase</keyword>
<evidence type="ECO:0000256" key="7">
    <source>
        <dbReference type="PROSITE-ProRule" id="PRU00706"/>
    </source>
</evidence>
<evidence type="ECO:0000256" key="3">
    <source>
        <dbReference type="ARBA" id="ARBA00012966"/>
    </source>
</evidence>
<dbReference type="GO" id="GO:0006183">
    <property type="term" value="P:GTP biosynthetic process"/>
    <property type="evidence" value="ECO:0007669"/>
    <property type="project" value="InterPro"/>
</dbReference>
<dbReference type="AlphaFoldDB" id="H6LG06"/>
<dbReference type="Proteomes" id="UP000007177">
    <property type="component" value="Chromosome"/>
</dbReference>
<dbReference type="STRING" id="931626.Awo_c15120"/>
<accession>H6LG06</accession>
<sequence>MKDYALIIMKPDALERELVDTIIQRFIQDSFKIEMVGYKCVTEDLILNHYQEVIEKLGDWFKALVIKDFVGKGMIPVILSQEGNDAIANARALTGATDPAAAAHGTIRGDLGNDSMEAANRENRSCYNLIHCSDSSESYQNELKLWFSQDIAKVYS</sequence>
<keyword evidence="5 10" id="KW-0418">Kinase</keyword>
<evidence type="ECO:0000313" key="11">
    <source>
        <dbReference type="Proteomes" id="UP000007177"/>
    </source>
</evidence>
<dbReference type="RefSeq" id="WP_014355897.1">
    <property type="nucleotide sequence ID" value="NC_016894.1"/>
</dbReference>
<dbReference type="Gene3D" id="3.30.70.141">
    <property type="entry name" value="Nucleoside diphosphate kinase-like domain"/>
    <property type="match status" value="1"/>
</dbReference>
<dbReference type="HOGENOM" id="CLU_060216_6_3_9"/>
<evidence type="ECO:0000313" key="10">
    <source>
        <dbReference type="EMBL" id="AFA48294.1"/>
    </source>
</evidence>
<dbReference type="GO" id="GO:0004550">
    <property type="term" value="F:nucleoside diphosphate kinase activity"/>
    <property type="evidence" value="ECO:0007669"/>
    <property type="project" value="UniProtKB-EC"/>
</dbReference>
<keyword evidence="11" id="KW-1185">Reference proteome</keyword>
<dbReference type="Pfam" id="PF00334">
    <property type="entry name" value="NDK"/>
    <property type="match status" value="1"/>
</dbReference>
<keyword evidence="6" id="KW-0546">Nucleotide metabolism</keyword>
<comment type="similarity">
    <text evidence="2 7 8">Belongs to the NDK family.</text>
</comment>
<name>H6LG06_ACEWD</name>
<reference evidence="10 11" key="2">
    <citation type="journal article" date="2012" name="PLoS ONE">
        <title>An ancient pathway combining carbon dioxide fixation with the generation and utilization of a sodium ion gradient for ATP synthesis.</title>
        <authorList>
            <person name="Poehlein A."/>
            <person name="Schmidt S."/>
            <person name="Kaster A.K."/>
            <person name="Goenrich M."/>
            <person name="Vollmers J."/>
            <person name="Thurmer A."/>
            <person name="Bertsch J."/>
            <person name="Schuchmann K."/>
            <person name="Voigt B."/>
            <person name="Hecker M."/>
            <person name="Daniel R."/>
            <person name="Thauer R.K."/>
            <person name="Gottschalk G."/>
            <person name="Muller V."/>
        </authorList>
    </citation>
    <scope>NUCLEOTIDE SEQUENCE [LARGE SCALE GENOMIC DNA]</scope>
    <source>
        <strain evidence="11">ATCC 29683 / DSM 1030 / JCM 2381 / KCTC 1655 / WB1</strain>
    </source>
</reference>
<evidence type="ECO:0000256" key="8">
    <source>
        <dbReference type="RuleBase" id="RU004011"/>
    </source>
</evidence>
<proteinExistence type="inferred from homology"/>
<reference evidence="11" key="1">
    <citation type="submission" date="2011-07" db="EMBL/GenBank/DDBJ databases">
        <title>Complete genome sequence of Acetobacterium woodii.</title>
        <authorList>
            <person name="Poehlein A."/>
            <person name="Schmidt S."/>
            <person name="Kaster A.-K."/>
            <person name="Goenrich M."/>
            <person name="Vollmers J."/>
            <person name="Thuermer A."/>
            <person name="Gottschalk G."/>
            <person name="Thauer R.K."/>
            <person name="Daniel R."/>
            <person name="Mueller V."/>
        </authorList>
    </citation>
    <scope>NUCLEOTIDE SEQUENCE [LARGE SCALE GENOMIC DNA]</scope>
    <source>
        <strain evidence="11">ATCC 29683 / DSM 1030 / JCM 2381 / KCTC 1655 / WB1</strain>
    </source>
</reference>